<dbReference type="OMA" id="DEFQLDC"/>
<dbReference type="InterPro" id="IPR011009">
    <property type="entry name" value="Kinase-like_dom_sf"/>
</dbReference>
<dbReference type="RefSeq" id="XP_001446229.1">
    <property type="nucleotide sequence ID" value="XM_001446192.1"/>
</dbReference>
<dbReference type="HOGENOM" id="CLU_544543_0_0_1"/>
<reference evidence="5 6" key="1">
    <citation type="journal article" date="2006" name="Nature">
        <title>Global trends of whole-genome duplications revealed by the ciliate Paramecium tetraurelia.</title>
        <authorList>
            <consortium name="Genoscope"/>
            <person name="Aury J.-M."/>
            <person name="Jaillon O."/>
            <person name="Duret L."/>
            <person name="Noel B."/>
            <person name="Jubin C."/>
            <person name="Porcel B.M."/>
            <person name="Segurens B."/>
            <person name="Daubin V."/>
            <person name="Anthouard V."/>
            <person name="Aiach N."/>
            <person name="Arnaiz O."/>
            <person name="Billaut A."/>
            <person name="Beisson J."/>
            <person name="Blanc I."/>
            <person name="Bouhouche K."/>
            <person name="Camara F."/>
            <person name="Duharcourt S."/>
            <person name="Guigo R."/>
            <person name="Gogendeau D."/>
            <person name="Katinka M."/>
            <person name="Keller A.-M."/>
            <person name="Kissmehl R."/>
            <person name="Klotz C."/>
            <person name="Koll F."/>
            <person name="Le Moue A."/>
            <person name="Lepere C."/>
            <person name="Malinsky S."/>
            <person name="Nowacki M."/>
            <person name="Nowak J.K."/>
            <person name="Plattner H."/>
            <person name="Poulain J."/>
            <person name="Ruiz F."/>
            <person name="Serrano V."/>
            <person name="Zagulski M."/>
            <person name="Dessen P."/>
            <person name="Betermier M."/>
            <person name="Weissenbach J."/>
            <person name="Scarpelli C."/>
            <person name="Schachter V."/>
            <person name="Sperling L."/>
            <person name="Meyer E."/>
            <person name="Cohen J."/>
            <person name="Wincker P."/>
        </authorList>
    </citation>
    <scope>NUCLEOTIDE SEQUENCE [LARGE SCALE GENOMIC DNA]</scope>
    <source>
        <strain evidence="5 6">Stock d4-2</strain>
    </source>
</reference>
<dbReference type="AlphaFoldDB" id="A0D715"/>
<dbReference type="SUPFAM" id="SSF50729">
    <property type="entry name" value="PH domain-like"/>
    <property type="match status" value="1"/>
</dbReference>
<evidence type="ECO:0000256" key="2">
    <source>
        <dbReference type="ARBA" id="ARBA00022741"/>
    </source>
</evidence>
<sequence length="501" mass="58017">MNSGKFWNNQNFPQFDHNETQKVLISTFYKFGQRLGQKCFRQYILIRQYLLYSDVGNFKHIKGSVKLDGVYASFQISNSEYQIYLKNNGFQIVLCTDNTNQYQLWAKLLSNCCILTTFNEDMILGKLIGNGSFSTVFMHVNKVYEGRNKEGHVFAIKAIPKTRSKVSTINKQYEEQLLSEISSLRELDHVNILKLHRVYETAEKLYLVTEFIHGYELISKAASKPIFQGSELKSFIHQMLLAIKDIHQHNIMHRDIKPQNIMLKNGQLSQPCLIDFGLAVSTKKKGFPFPSCGSPGYSAPEIIRFDETKKEYGGQCDIFSFGITLVVMLYGYSPFKAQDQKQTIKRNAEAYFEFPSNIYPQEQHLILQMTKKYPKDRITAEQALSHPFFQIKLNKTIQLPKAILSKQQYEMSKNFNNINVHASLEMDREFGLNYAIQLCSCSPQNNKNRTCTLSSNPNKLQQIDEFQLDCVEDSIDSNHIDKLKMGQRHFYKQKSQINSQF</sequence>
<evidence type="ECO:0000313" key="5">
    <source>
        <dbReference type="EMBL" id="CAK78832.1"/>
    </source>
</evidence>
<dbReference type="InParanoid" id="A0D715"/>
<evidence type="ECO:0000256" key="3">
    <source>
        <dbReference type="ARBA" id="ARBA00022840"/>
    </source>
</evidence>
<dbReference type="Proteomes" id="UP000000600">
    <property type="component" value="Unassembled WGS sequence"/>
</dbReference>
<dbReference type="Pfam" id="PF00069">
    <property type="entry name" value="Pkinase"/>
    <property type="match status" value="1"/>
</dbReference>
<evidence type="ECO:0000259" key="4">
    <source>
        <dbReference type="PROSITE" id="PS50011"/>
    </source>
</evidence>
<protein>
    <recommendedName>
        <fullName evidence="4">Protein kinase domain-containing protein</fullName>
    </recommendedName>
</protein>
<dbReference type="GO" id="GO:0007165">
    <property type="term" value="P:signal transduction"/>
    <property type="evidence" value="ECO:0000318"/>
    <property type="project" value="GO_Central"/>
</dbReference>
<keyword evidence="3" id="KW-0067">ATP-binding</keyword>
<dbReference type="InterPro" id="IPR008271">
    <property type="entry name" value="Ser/Thr_kinase_AS"/>
</dbReference>
<proteinExistence type="predicted"/>
<keyword evidence="2" id="KW-0547">Nucleotide-binding</keyword>
<gene>
    <name evidence="5" type="ORF">GSPATT00001873001</name>
</gene>
<keyword evidence="6" id="KW-1185">Reference proteome</keyword>
<name>A0D715_PARTE</name>
<dbReference type="GeneID" id="5032014"/>
<dbReference type="eggNOG" id="KOG0032">
    <property type="taxonomic scope" value="Eukaryota"/>
</dbReference>
<dbReference type="PROSITE" id="PS50011">
    <property type="entry name" value="PROTEIN_KINASE_DOM"/>
    <property type="match status" value="1"/>
</dbReference>
<dbReference type="InterPro" id="IPR000719">
    <property type="entry name" value="Prot_kinase_dom"/>
</dbReference>
<organism evidence="5 6">
    <name type="scientific">Paramecium tetraurelia</name>
    <dbReference type="NCBI Taxonomy" id="5888"/>
    <lineage>
        <taxon>Eukaryota</taxon>
        <taxon>Sar</taxon>
        <taxon>Alveolata</taxon>
        <taxon>Ciliophora</taxon>
        <taxon>Intramacronucleata</taxon>
        <taxon>Oligohymenophorea</taxon>
        <taxon>Peniculida</taxon>
        <taxon>Parameciidae</taxon>
        <taxon>Paramecium</taxon>
    </lineage>
</organism>
<dbReference type="GO" id="GO:0004674">
    <property type="term" value="F:protein serine/threonine kinase activity"/>
    <property type="evidence" value="ECO:0000318"/>
    <property type="project" value="GO_Central"/>
</dbReference>
<dbReference type="PANTHER" id="PTHR24347">
    <property type="entry name" value="SERINE/THREONINE-PROTEIN KINASE"/>
    <property type="match status" value="1"/>
</dbReference>
<dbReference type="OrthoDB" id="248495at2759"/>
<comment type="subunit">
    <text evidence="1">Monomer.</text>
</comment>
<evidence type="ECO:0000313" key="6">
    <source>
        <dbReference type="Proteomes" id="UP000000600"/>
    </source>
</evidence>
<dbReference type="GO" id="GO:0005524">
    <property type="term" value="F:ATP binding"/>
    <property type="evidence" value="ECO:0007669"/>
    <property type="project" value="UniProtKB-KW"/>
</dbReference>
<dbReference type="KEGG" id="ptm:GSPATT00001873001"/>
<dbReference type="SUPFAM" id="SSF56112">
    <property type="entry name" value="Protein kinase-like (PK-like)"/>
    <property type="match status" value="1"/>
</dbReference>
<accession>A0D715</accession>
<evidence type="ECO:0000256" key="1">
    <source>
        <dbReference type="ARBA" id="ARBA00011245"/>
    </source>
</evidence>
<dbReference type="EMBL" id="CT868318">
    <property type="protein sequence ID" value="CAK78832.1"/>
    <property type="molecule type" value="Genomic_DNA"/>
</dbReference>
<dbReference type="FunFam" id="1.10.510.10:FF:000571">
    <property type="entry name" value="Maternal embryonic leucine zipper kinase"/>
    <property type="match status" value="1"/>
</dbReference>
<feature type="domain" description="Protein kinase" evidence="4">
    <location>
        <begin position="122"/>
        <end position="389"/>
    </location>
</feature>
<dbReference type="PROSITE" id="PS00108">
    <property type="entry name" value="PROTEIN_KINASE_ST"/>
    <property type="match status" value="1"/>
</dbReference>
<dbReference type="Gene3D" id="1.10.510.10">
    <property type="entry name" value="Transferase(Phosphotransferase) domain 1"/>
    <property type="match status" value="1"/>
</dbReference>
<dbReference type="SMART" id="SM00220">
    <property type="entry name" value="S_TKc"/>
    <property type="match status" value="1"/>
</dbReference>